<evidence type="ECO:0000313" key="15">
    <source>
        <dbReference type="EMBL" id="MBW43144.1"/>
    </source>
</evidence>
<dbReference type="SUPFAM" id="SSF53613">
    <property type="entry name" value="Ribokinase-like"/>
    <property type="match status" value="1"/>
</dbReference>
<evidence type="ECO:0000256" key="5">
    <source>
        <dbReference type="ARBA" id="ARBA00022726"/>
    </source>
</evidence>
<dbReference type="Gene3D" id="3.30.1110.10">
    <property type="match status" value="1"/>
</dbReference>
<dbReference type="GO" id="GO:0004001">
    <property type="term" value="F:adenosine kinase activity"/>
    <property type="evidence" value="ECO:0007669"/>
    <property type="project" value="UniProtKB-UniRule"/>
</dbReference>
<dbReference type="AlphaFoldDB" id="A0A2M4AQT4"/>
<dbReference type="CDD" id="cd01168">
    <property type="entry name" value="adenosine_kinase"/>
    <property type="match status" value="1"/>
</dbReference>
<evidence type="ECO:0000256" key="2">
    <source>
        <dbReference type="ARBA" id="ARBA00010688"/>
    </source>
</evidence>
<keyword evidence="6 13" id="KW-0547">Nucleotide-binding</keyword>
<keyword evidence="5 13" id="KW-0660">Purine salvage</keyword>
<dbReference type="UniPathway" id="UPA00588">
    <property type="reaction ID" value="UER00659"/>
</dbReference>
<dbReference type="GO" id="GO:0005524">
    <property type="term" value="F:ATP binding"/>
    <property type="evidence" value="ECO:0007669"/>
    <property type="project" value="UniProtKB-UniRule"/>
</dbReference>
<dbReference type="GO" id="GO:0006144">
    <property type="term" value="P:purine nucleobase metabolic process"/>
    <property type="evidence" value="ECO:0007669"/>
    <property type="project" value="TreeGrafter"/>
</dbReference>
<evidence type="ECO:0000256" key="3">
    <source>
        <dbReference type="ARBA" id="ARBA00012119"/>
    </source>
</evidence>
<keyword evidence="9 13" id="KW-0460">Magnesium</keyword>
<dbReference type="Gene3D" id="3.40.1190.20">
    <property type="match status" value="1"/>
</dbReference>
<dbReference type="EMBL" id="GGFK01009823">
    <property type="protein sequence ID" value="MBW43144.1"/>
    <property type="molecule type" value="Transcribed_RNA"/>
</dbReference>
<evidence type="ECO:0000256" key="9">
    <source>
        <dbReference type="ARBA" id="ARBA00022842"/>
    </source>
</evidence>
<feature type="active site" description="Proton acceptor" evidence="12">
    <location>
        <position position="312"/>
    </location>
</feature>
<dbReference type="FunFam" id="3.40.1190.20:FF:000076">
    <property type="entry name" value="Adenosine kinase"/>
    <property type="match status" value="1"/>
</dbReference>
<dbReference type="EC" id="2.7.1.20" evidence="3 13"/>
<keyword evidence="7 13" id="KW-0418">Kinase</keyword>
<dbReference type="GO" id="GO:0006166">
    <property type="term" value="P:purine ribonucleoside salvage"/>
    <property type="evidence" value="ECO:0007669"/>
    <property type="project" value="UniProtKB-KW"/>
</dbReference>
<evidence type="ECO:0000259" key="14">
    <source>
        <dbReference type="Pfam" id="PF00294"/>
    </source>
</evidence>
<reference evidence="15" key="1">
    <citation type="submission" date="2018-01" db="EMBL/GenBank/DDBJ databases">
        <title>An insight into the sialome of Amazonian anophelines.</title>
        <authorList>
            <person name="Ribeiro J.M."/>
            <person name="Scarpassa V."/>
            <person name="Calvo E."/>
        </authorList>
    </citation>
    <scope>NUCLEOTIDE SEQUENCE</scope>
    <source>
        <tissue evidence="15">Salivary glands</tissue>
    </source>
</reference>
<evidence type="ECO:0000256" key="8">
    <source>
        <dbReference type="ARBA" id="ARBA00022840"/>
    </source>
</evidence>
<proteinExistence type="inferred from homology"/>
<name>A0A2M4AQT4_9DIPT</name>
<evidence type="ECO:0000256" key="4">
    <source>
        <dbReference type="ARBA" id="ARBA00022679"/>
    </source>
</evidence>
<dbReference type="Pfam" id="PF00294">
    <property type="entry name" value="PfkB"/>
    <property type="match status" value="1"/>
</dbReference>
<dbReference type="GO" id="GO:0005634">
    <property type="term" value="C:nucleus"/>
    <property type="evidence" value="ECO:0007669"/>
    <property type="project" value="UniProtKB-SubCell"/>
</dbReference>
<dbReference type="InterPro" id="IPR001805">
    <property type="entry name" value="Adenokinase"/>
</dbReference>
<evidence type="ECO:0000256" key="13">
    <source>
        <dbReference type="RuleBase" id="RU368116"/>
    </source>
</evidence>
<dbReference type="PANTHER" id="PTHR45769:SF3">
    <property type="entry name" value="ADENOSINE KINASE"/>
    <property type="match status" value="1"/>
</dbReference>
<comment type="catalytic activity">
    <reaction evidence="10 13">
        <text>adenosine + ATP = AMP + ADP + H(+)</text>
        <dbReference type="Rhea" id="RHEA:20824"/>
        <dbReference type="ChEBI" id="CHEBI:15378"/>
        <dbReference type="ChEBI" id="CHEBI:16335"/>
        <dbReference type="ChEBI" id="CHEBI:30616"/>
        <dbReference type="ChEBI" id="CHEBI:456215"/>
        <dbReference type="ChEBI" id="CHEBI:456216"/>
        <dbReference type="EC" id="2.7.1.20"/>
    </reaction>
</comment>
<keyword evidence="4 13" id="KW-0808">Transferase</keyword>
<dbReference type="GO" id="GO:0044209">
    <property type="term" value="P:AMP salvage"/>
    <property type="evidence" value="ECO:0007669"/>
    <property type="project" value="UniProtKB-UniRule"/>
</dbReference>
<dbReference type="PROSITE" id="PS00584">
    <property type="entry name" value="PFKB_KINASES_2"/>
    <property type="match status" value="1"/>
</dbReference>
<feature type="domain" description="Carbohydrate kinase PfkB" evidence="14">
    <location>
        <begin position="30"/>
        <end position="350"/>
    </location>
</feature>
<dbReference type="FunFam" id="3.30.1110.10:FF:000001">
    <property type="entry name" value="Adenosine kinase a"/>
    <property type="match status" value="1"/>
</dbReference>
<organism evidence="15">
    <name type="scientific">Anopheles triannulatus</name>
    <dbReference type="NCBI Taxonomy" id="58253"/>
    <lineage>
        <taxon>Eukaryota</taxon>
        <taxon>Metazoa</taxon>
        <taxon>Ecdysozoa</taxon>
        <taxon>Arthropoda</taxon>
        <taxon>Hexapoda</taxon>
        <taxon>Insecta</taxon>
        <taxon>Pterygota</taxon>
        <taxon>Neoptera</taxon>
        <taxon>Endopterygota</taxon>
        <taxon>Diptera</taxon>
        <taxon>Nematocera</taxon>
        <taxon>Culicoidea</taxon>
        <taxon>Culicidae</taxon>
        <taxon>Anophelinae</taxon>
        <taxon>Anopheles</taxon>
    </lineage>
</organism>
<evidence type="ECO:0000256" key="6">
    <source>
        <dbReference type="ARBA" id="ARBA00022741"/>
    </source>
</evidence>
<comment type="subunit">
    <text evidence="13">Monomer.</text>
</comment>
<evidence type="ECO:0000256" key="1">
    <source>
        <dbReference type="ARBA" id="ARBA00004801"/>
    </source>
</evidence>
<protein>
    <recommendedName>
        <fullName evidence="11 13">Adenosine kinase</fullName>
        <shortName evidence="13">AK</shortName>
        <ecNumber evidence="3 13">2.7.1.20</ecNumber>
    </recommendedName>
    <alternativeName>
        <fullName evidence="13">Adenosine 5'-phosphotransferase</fullName>
    </alternativeName>
</protein>
<comment type="function">
    <text evidence="13">ATP dependent phosphorylation of adenosine and other related nucleoside analogs to monophosphate derivatives.</text>
</comment>
<sequence>MTTELRDNLIIGLGNPLLDISAVVDGELLKKYDLKPNDAILAEEKHMPLYKELVDKYKAEYIAGGSVQNSLRVAQWVMRRPGVALFFGCIGNDDYGRILDERATASGVNAQYQRTTKQPSGTCAVLITGTQRSLCANLAAANEFSCEELKSERNVAYLRQAEYFYVSGFFFTASFESVQFVETFTRAAAEDGSSPSKRLLLMNLSAPFVPMFYKENLREVMPAIDVLFGNETEARAVGDVFFDGDTDLKSIGLKLASWTHNPYKAPSRLPNRLVVITQGSEPVLLFSGTSIREFPVQKLPAEEIVDTNGAGDAFVGGFLAQFVQKRSIDTCIECGIWTAREIIKRSGCTFEGEPTFQPSQQ</sequence>
<comment type="pathway">
    <text evidence="1 13">Purine metabolism; AMP biosynthesis via salvage pathway; AMP from adenosine: step 1/1.</text>
</comment>
<dbReference type="PRINTS" id="PR00989">
    <property type="entry name" value="ADENOKINASE"/>
</dbReference>
<dbReference type="GO" id="GO:0005829">
    <property type="term" value="C:cytosol"/>
    <property type="evidence" value="ECO:0007669"/>
    <property type="project" value="TreeGrafter"/>
</dbReference>
<comment type="cofactor">
    <cofactor evidence="13">
        <name>Mg(2+)</name>
        <dbReference type="ChEBI" id="CHEBI:18420"/>
    </cofactor>
    <text evidence="13">Binds 3 Mg(2+) ions per subunit.</text>
</comment>
<evidence type="ECO:0000256" key="7">
    <source>
        <dbReference type="ARBA" id="ARBA00022777"/>
    </source>
</evidence>
<keyword evidence="13" id="KW-0539">Nucleus</keyword>
<dbReference type="InterPro" id="IPR002173">
    <property type="entry name" value="Carboh/pur_kinase_PfkB_CS"/>
</dbReference>
<comment type="subcellular location">
    <subcellularLocation>
        <location evidence="13">Nucleus</location>
    </subcellularLocation>
</comment>
<evidence type="ECO:0000256" key="10">
    <source>
        <dbReference type="ARBA" id="ARBA00051362"/>
    </source>
</evidence>
<accession>A0A2M4AQT4</accession>
<dbReference type="PANTHER" id="PTHR45769">
    <property type="entry name" value="ADENOSINE KINASE"/>
    <property type="match status" value="1"/>
</dbReference>
<keyword evidence="8 13" id="KW-0067">ATP-binding</keyword>
<evidence type="ECO:0000256" key="12">
    <source>
        <dbReference type="PIRSR" id="PIRSR601805-1"/>
    </source>
</evidence>
<comment type="similarity">
    <text evidence="2 13">Belongs to the carbohydrate kinase PfkB family.</text>
</comment>
<evidence type="ECO:0000256" key="11">
    <source>
        <dbReference type="ARBA" id="ARBA00068771"/>
    </source>
</evidence>
<dbReference type="InterPro" id="IPR011611">
    <property type="entry name" value="PfkB_dom"/>
</dbReference>
<dbReference type="InterPro" id="IPR029056">
    <property type="entry name" value="Ribokinase-like"/>
</dbReference>